<dbReference type="EMBL" id="BLAL01000295">
    <property type="protein sequence ID" value="GET00956.1"/>
    <property type="molecule type" value="Genomic_DNA"/>
</dbReference>
<sequence length="170" mass="19339">MNSKMTTSKSSSKSSSFNESSFLSRSRASSFSVNSTSSHPDSQIFSQQYNPRIILSSHFDQIEEELGAPINIYHENRGCLEEDKKARTDLDTDILSNDLYCPVQRQESEKTSSRSLNIGKFASLFPRFSFSNNYDDVMESTNTETWYHNDMFNINNMYGNFEGINGVACK</sequence>
<gene>
    <name evidence="2" type="ORF">RCL2_002739200</name>
</gene>
<dbReference type="Proteomes" id="UP000615446">
    <property type="component" value="Unassembled WGS sequence"/>
</dbReference>
<reference evidence="2" key="1">
    <citation type="submission" date="2019-10" db="EMBL/GenBank/DDBJ databases">
        <title>Conservation and host-specific expression of non-tandemly repeated heterogenous ribosome RNA gene in arbuscular mycorrhizal fungi.</title>
        <authorList>
            <person name="Maeda T."/>
            <person name="Kobayashi Y."/>
            <person name="Nakagawa T."/>
            <person name="Ezawa T."/>
            <person name="Yamaguchi K."/>
            <person name="Bino T."/>
            <person name="Nishimoto Y."/>
            <person name="Shigenobu S."/>
            <person name="Kawaguchi M."/>
        </authorList>
    </citation>
    <scope>NUCLEOTIDE SEQUENCE</scope>
    <source>
        <strain evidence="2">HR1</strain>
    </source>
</reference>
<accession>A0A8H3R1Z7</accession>
<evidence type="ECO:0000313" key="2">
    <source>
        <dbReference type="EMBL" id="GET00956.1"/>
    </source>
</evidence>
<proteinExistence type="predicted"/>
<feature type="region of interest" description="Disordered" evidence="1">
    <location>
        <begin position="1"/>
        <end position="20"/>
    </location>
</feature>
<evidence type="ECO:0000313" key="3">
    <source>
        <dbReference type="Proteomes" id="UP000615446"/>
    </source>
</evidence>
<name>A0A8H3R1Z7_9GLOM</name>
<evidence type="ECO:0000256" key="1">
    <source>
        <dbReference type="SAM" id="MobiDB-lite"/>
    </source>
</evidence>
<organism evidence="2 3">
    <name type="scientific">Rhizophagus clarus</name>
    <dbReference type="NCBI Taxonomy" id="94130"/>
    <lineage>
        <taxon>Eukaryota</taxon>
        <taxon>Fungi</taxon>
        <taxon>Fungi incertae sedis</taxon>
        <taxon>Mucoromycota</taxon>
        <taxon>Glomeromycotina</taxon>
        <taxon>Glomeromycetes</taxon>
        <taxon>Glomerales</taxon>
        <taxon>Glomeraceae</taxon>
        <taxon>Rhizophagus</taxon>
    </lineage>
</organism>
<protein>
    <submittedName>
        <fullName evidence="2">Uncharacterized protein</fullName>
    </submittedName>
</protein>
<dbReference type="AlphaFoldDB" id="A0A8H3R1Z7"/>
<dbReference type="OrthoDB" id="2348264at2759"/>
<comment type="caution">
    <text evidence="2">The sequence shown here is derived from an EMBL/GenBank/DDBJ whole genome shotgun (WGS) entry which is preliminary data.</text>
</comment>